<keyword evidence="2" id="KW-1185">Reference proteome</keyword>
<dbReference type="InParanoid" id="D7EIU8"/>
<proteinExistence type="predicted"/>
<name>D7EIU8_TRICA</name>
<dbReference type="AlphaFoldDB" id="D7EIU8"/>
<reference evidence="1 2" key="1">
    <citation type="journal article" date="2008" name="Nature">
        <title>The genome of the model beetle and pest Tribolium castaneum.</title>
        <authorList>
            <consortium name="Tribolium Genome Sequencing Consortium"/>
            <person name="Richards S."/>
            <person name="Gibbs R.A."/>
            <person name="Weinstock G.M."/>
            <person name="Brown S.J."/>
            <person name="Denell R."/>
            <person name="Beeman R.W."/>
            <person name="Gibbs R."/>
            <person name="Beeman R.W."/>
            <person name="Brown S.J."/>
            <person name="Bucher G."/>
            <person name="Friedrich M."/>
            <person name="Grimmelikhuijzen C.J."/>
            <person name="Klingler M."/>
            <person name="Lorenzen M."/>
            <person name="Richards S."/>
            <person name="Roth S."/>
            <person name="Schroder R."/>
            <person name="Tautz D."/>
            <person name="Zdobnov E.M."/>
            <person name="Muzny D."/>
            <person name="Gibbs R.A."/>
            <person name="Weinstock G.M."/>
            <person name="Attaway T."/>
            <person name="Bell S."/>
            <person name="Buhay C.J."/>
            <person name="Chandrabose M.N."/>
            <person name="Chavez D."/>
            <person name="Clerk-Blankenburg K.P."/>
            <person name="Cree A."/>
            <person name="Dao M."/>
            <person name="Davis C."/>
            <person name="Chacko J."/>
            <person name="Dinh H."/>
            <person name="Dugan-Rocha S."/>
            <person name="Fowler G."/>
            <person name="Garner T.T."/>
            <person name="Garnes J."/>
            <person name="Gnirke A."/>
            <person name="Hawes A."/>
            <person name="Hernandez J."/>
            <person name="Hines S."/>
            <person name="Holder M."/>
            <person name="Hume J."/>
            <person name="Jhangiani S.N."/>
            <person name="Joshi V."/>
            <person name="Khan Z.M."/>
            <person name="Jackson L."/>
            <person name="Kovar C."/>
            <person name="Kowis A."/>
            <person name="Lee S."/>
            <person name="Lewis L.R."/>
            <person name="Margolis J."/>
            <person name="Morgan M."/>
            <person name="Nazareth L.V."/>
            <person name="Nguyen N."/>
            <person name="Okwuonu G."/>
            <person name="Parker D."/>
            <person name="Richards S."/>
            <person name="Ruiz S.J."/>
            <person name="Santibanez J."/>
            <person name="Savard J."/>
            <person name="Scherer S.E."/>
            <person name="Schneider B."/>
            <person name="Sodergren E."/>
            <person name="Tautz D."/>
            <person name="Vattahil S."/>
            <person name="Villasana D."/>
            <person name="White C.S."/>
            <person name="Wright R."/>
            <person name="Park Y."/>
            <person name="Beeman R.W."/>
            <person name="Lord J."/>
            <person name="Oppert B."/>
            <person name="Lorenzen M."/>
            <person name="Brown S."/>
            <person name="Wang L."/>
            <person name="Savard J."/>
            <person name="Tautz D."/>
            <person name="Richards S."/>
            <person name="Weinstock G."/>
            <person name="Gibbs R.A."/>
            <person name="Liu Y."/>
            <person name="Worley K."/>
            <person name="Weinstock G."/>
            <person name="Elsik C.G."/>
            <person name="Reese J.T."/>
            <person name="Elhaik E."/>
            <person name="Landan G."/>
            <person name="Graur D."/>
            <person name="Arensburger P."/>
            <person name="Atkinson P."/>
            <person name="Beeman R.W."/>
            <person name="Beidler J."/>
            <person name="Brown S.J."/>
            <person name="Demuth J.P."/>
            <person name="Drury D.W."/>
            <person name="Du Y.Z."/>
            <person name="Fujiwara H."/>
            <person name="Lorenzen M."/>
            <person name="Maselli V."/>
            <person name="Osanai M."/>
            <person name="Park Y."/>
            <person name="Robertson H.M."/>
            <person name="Tu Z."/>
            <person name="Wang J.J."/>
            <person name="Wang S."/>
            <person name="Richards S."/>
            <person name="Song H."/>
            <person name="Zhang L."/>
            <person name="Sodergren E."/>
            <person name="Werner D."/>
            <person name="Stanke M."/>
            <person name="Morgenstern B."/>
            <person name="Solovyev V."/>
            <person name="Kosarev P."/>
            <person name="Brown G."/>
            <person name="Chen H.C."/>
            <person name="Ermolaeva O."/>
            <person name="Hlavina W."/>
            <person name="Kapustin Y."/>
            <person name="Kiryutin B."/>
            <person name="Kitts P."/>
            <person name="Maglott D."/>
            <person name="Pruitt K."/>
            <person name="Sapojnikov V."/>
            <person name="Souvorov A."/>
            <person name="Mackey A.J."/>
            <person name="Waterhouse R.M."/>
            <person name="Wyder S."/>
            <person name="Zdobnov E.M."/>
            <person name="Zdobnov E.M."/>
            <person name="Wyder S."/>
            <person name="Kriventseva E.V."/>
            <person name="Kadowaki T."/>
            <person name="Bork P."/>
            <person name="Aranda M."/>
            <person name="Bao R."/>
            <person name="Beermann A."/>
            <person name="Berns N."/>
            <person name="Bolognesi R."/>
            <person name="Bonneton F."/>
            <person name="Bopp D."/>
            <person name="Brown S.J."/>
            <person name="Bucher G."/>
            <person name="Butts T."/>
            <person name="Chaumot A."/>
            <person name="Denell R.E."/>
            <person name="Ferrier D.E."/>
            <person name="Friedrich M."/>
            <person name="Gordon C.M."/>
            <person name="Jindra M."/>
            <person name="Klingler M."/>
            <person name="Lan Q."/>
            <person name="Lattorff H.M."/>
            <person name="Laudet V."/>
            <person name="von Levetsow C."/>
            <person name="Liu Z."/>
            <person name="Lutz R."/>
            <person name="Lynch J.A."/>
            <person name="da Fonseca R.N."/>
            <person name="Posnien N."/>
            <person name="Reuter R."/>
            <person name="Roth S."/>
            <person name="Savard J."/>
            <person name="Schinko J.B."/>
            <person name="Schmitt C."/>
            <person name="Schoppmeier M."/>
            <person name="Schroder R."/>
            <person name="Shippy T.D."/>
            <person name="Simonnet F."/>
            <person name="Marques-Souza H."/>
            <person name="Tautz D."/>
            <person name="Tomoyasu Y."/>
            <person name="Trauner J."/>
            <person name="Van der Zee M."/>
            <person name="Vervoort M."/>
            <person name="Wittkopp N."/>
            <person name="Wimmer E.A."/>
            <person name="Yang X."/>
            <person name="Jones A.K."/>
            <person name="Sattelle D.B."/>
            <person name="Ebert P.R."/>
            <person name="Nelson D."/>
            <person name="Scott J.G."/>
            <person name="Beeman R.W."/>
            <person name="Muthukrishnan S."/>
            <person name="Kramer K.J."/>
            <person name="Arakane Y."/>
            <person name="Beeman R.W."/>
            <person name="Zhu Q."/>
            <person name="Hogenkamp D."/>
            <person name="Dixit R."/>
            <person name="Oppert B."/>
            <person name="Jiang H."/>
            <person name="Zou Z."/>
            <person name="Marshall J."/>
            <person name="Elpidina E."/>
            <person name="Vinokurov K."/>
            <person name="Oppert C."/>
            <person name="Zou Z."/>
            <person name="Evans J."/>
            <person name="Lu Z."/>
            <person name="Zhao P."/>
            <person name="Sumathipala N."/>
            <person name="Altincicek B."/>
            <person name="Vilcinskas A."/>
            <person name="Williams M."/>
            <person name="Hultmark D."/>
            <person name="Hetru C."/>
            <person name="Jiang H."/>
            <person name="Grimmelikhuijzen C.J."/>
            <person name="Hauser F."/>
            <person name="Cazzamali G."/>
            <person name="Williamson M."/>
            <person name="Park Y."/>
            <person name="Li B."/>
            <person name="Tanaka Y."/>
            <person name="Predel R."/>
            <person name="Neupert S."/>
            <person name="Schachtner J."/>
            <person name="Verleyen P."/>
            <person name="Raible F."/>
            <person name="Bork P."/>
            <person name="Friedrich M."/>
            <person name="Walden K.K."/>
            <person name="Robertson H.M."/>
            <person name="Angeli S."/>
            <person name="Foret S."/>
            <person name="Bucher G."/>
            <person name="Schuetz S."/>
            <person name="Maleszka R."/>
            <person name="Wimmer E.A."/>
            <person name="Beeman R.W."/>
            <person name="Lorenzen M."/>
            <person name="Tomoyasu Y."/>
            <person name="Miller S.C."/>
            <person name="Grossmann D."/>
            <person name="Bucher G."/>
        </authorList>
    </citation>
    <scope>NUCLEOTIDE SEQUENCE [LARGE SCALE GENOMIC DNA]</scope>
    <source>
        <strain evidence="1 2">Georgia GA2</strain>
    </source>
</reference>
<dbReference type="HOGENOM" id="CLU_2870506_0_0_1"/>
<protein>
    <submittedName>
        <fullName evidence="1">Uncharacterized protein</fullName>
    </submittedName>
</protein>
<dbReference type="Proteomes" id="UP000007266">
    <property type="component" value="Linkage group 10"/>
</dbReference>
<gene>
    <name evidence="1" type="primary">GLEAN_02066</name>
    <name evidence="1" type="ORF">TcasGA2_TC002066</name>
</gene>
<dbReference type="EMBL" id="KQ971380">
    <property type="protein sequence ID" value="EFA12360.1"/>
    <property type="molecule type" value="Genomic_DNA"/>
</dbReference>
<accession>D7EIU8</accession>
<evidence type="ECO:0000313" key="1">
    <source>
        <dbReference type="EMBL" id="EFA12360.1"/>
    </source>
</evidence>
<sequence>MGCVVTERFELCFKSTAIVLLFSLALMHTSRSQWHNWRRVECSGQVLDLDRWTIGGGVVPPPPP</sequence>
<evidence type="ECO:0000313" key="2">
    <source>
        <dbReference type="Proteomes" id="UP000007266"/>
    </source>
</evidence>
<reference evidence="1 2" key="2">
    <citation type="journal article" date="2010" name="Nucleic Acids Res.">
        <title>BeetleBase in 2010: revisions to provide comprehensive genomic information for Tribolium castaneum.</title>
        <authorList>
            <person name="Kim H.S."/>
            <person name="Murphy T."/>
            <person name="Xia J."/>
            <person name="Caragea D."/>
            <person name="Park Y."/>
            <person name="Beeman R.W."/>
            <person name="Lorenzen M.D."/>
            <person name="Butcher S."/>
            <person name="Manak J.R."/>
            <person name="Brown S.J."/>
        </authorList>
    </citation>
    <scope>GENOME REANNOTATION</scope>
    <source>
        <strain evidence="1 2">Georgia GA2</strain>
    </source>
</reference>
<organism evidence="1 2">
    <name type="scientific">Tribolium castaneum</name>
    <name type="common">Red flour beetle</name>
    <dbReference type="NCBI Taxonomy" id="7070"/>
    <lineage>
        <taxon>Eukaryota</taxon>
        <taxon>Metazoa</taxon>
        <taxon>Ecdysozoa</taxon>
        <taxon>Arthropoda</taxon>
        <taxon>Hexapoda</taxon>
        <taxon>Insecta</taxon>
        <taxon>Pterygota</taxon>
        <taxon>Neoptera</taxon>
        <taxon>Endopterygota</taxon>
        <taxon>Coleoptera</taxon>
        <taxon>Polyphaga</taxon>
        <taxon>Cucujiformia</taxon>
        <taxon>Tenebrionidae</taxon>
        <taxon>Tenebrionidae incertae sedis</taxon>
        <taxon>Tribolium</taxon>
    </lineage>
</organism>